<evidence type="ECO:0000256" key="4">
    <source>
        <dbReference type="ARBA" id="ARBA00022898"/>
    </source>
</evidence>
<dbReference type="InterPro" id="IPR015421">
    <property type="entry name" value="PyrdxlP-dep_Trfase_major"/>
</dbReference>
<evidence type="ECO:0000313" key="8">
    <source>
        <dbReference type="EMBL" id="CAH1390546.1"/>
    </source>
</evidence>
<dbReference type="CDD" id="cd06450">
    <property type="entry name" value="DOPA_deC_like"/>
    <property type="match status" value="1"/>
</dbReference>
<dbReference type="GO" id="GO:0005737">
    <property type="term" value="C:cytoplasm"/>
    <property type="evidence" value="ECO:0007669"/>
    <property type="project" value="TreeGrafter"/>
</dbReference>
<evidence type="ECO:0000256" key="2">
    <source>
        <dbReference type="ARBA" id="ARBA00009533"/>
    </source>
</evidence>
<comment type="cofactor">
    <cofactor evidence="1 6 7">
        <name>pyridoxal 5'-phosphate</name>
        <dbReference type="ChEBI" id="CHEBI:597326"/>
    </cofactor>
</comment>
<evidence type="ECO:0000256" key="1">
    <source>
        <dbReference type="ARBA" id="ARBA00001933"/>
    </source>
</evidence>
<dbReference type="InterPro" id="IPR021115">
    <property type="entry name" value="Pyridoxal-P_BS"/>
</dbReference>
<dbReference type="Proteomes" id="UP001152798">
    <property type="component" value="Chromosome 1"/>
</dbReference>
<keyword evidence="4 6" id="KW-0663">Pyridoxal phosphate</keyword>
<dbReference type="PANTHER" id="PTHR45677:SF8">
    <property type="entry name" value="CYSTEINE SULFINIC ACID DECARBOXYLASE"/>
    <property type="match status" value="1"/>
</dbReference>
<dbReference type="InterPro" id="IPR015424">
    <property type="entry name" value="PyrdxlP-dep_Trfase"/>
</dbReference>
<dbReference type="GO" id="GO:0016831">
    <property type="term" value="F:carboxy-lyase activity"/>
    <property type="evidence" value="ECO:0007669"/>
    <property type="project" value="UniProtKB-KW"/>
</dbReference>
<evidence type="ECO:0000313" key="9">
    <source>
        <dbReference type="Proteomes" id="UP001152798"/>
    </source>
</evidence>
<dbReference type="EMBL" id="OV725077">
    <property type="protein sequence ID" value="CAH1390546.1"/>
    <property type="molecule type" value="Genomic_DNA"/>
</dbReference>
<gene>
    <name evidence="8" type="ORF">NEZAVI_LOCUS1736</name>
</gene>
<evidence type="ECO:0000256" key="6">
    <source>
        <dbReference type="PIRSR" id="PIRSR602129-50"/>
    </source>
</evidence>
<dbReference type="Pfam" id="PF00282">
    <property type="entry name" value="Pyridoxal_deC"/>
    <property type="match status" value="1"/>
</dbReference>
<dbReference type="PANTHER" id="PTHR45677">
    <property type="entry name" value="GLUTAMATE DECARBOXYLASE-RELATED"/>
    <property type="match status" value="1"/>
</dbReference>
<dbReference type="OrthoDB" id="392571at2759"/>
<evidence type="ECO:0000256" key="7">
    <source>
        <dbReference type="RuleBase" id="RU000382"/>
    </source>
</evidence>
<dbReference type="Gene3D" id="3.40.640.10">
    <property type="entry name" value="Type I PLP-dependent aspartate aminotransferase-like (Major domain)"/>
    <property type="match status" value="1"/>
</dbReference>
<dbReference type="InterPro" id="IPR002129">
    <property type="entry name" value="PyrdxlP-dep_de-COase"/>
</dbReference>
<evidence type="ECO:0008006" key="10">
    <source>
        <dbReference type="Google" id="ProtNLM"/>
    </source>
</evidence>
<organism evidence="8 9">
    <name type="scientific">Nezara viridula</name>
    <name type="common">Southern green stink bug</name>
    <name type="synonym">Cimex viridulus</name>
    <dbReference type="NCBI Taxonomy" id="85310"/>
    <lineage>
        <taxon>Eukaryota</taxon>
        <taxon>Metazoa</taxon>
        <taxon>Ecdysozoa</taxon>
        <taxon>Arthropoda</taxon>
        <taxon>Hexapoda</taxon>
        <taxon>Insecta</taxon>
        <taxon>Pterygota</taxon>
        <taxon>Neoptera</taxon>
        <taxon>Paraneoptera</taxon>
        <taxon>Hemiptera</taxon>
        <taxon>Heteroptera</taxon>
        <taxon>Panheteroptera</taxon>
        <taxon>Pentatomomorpha</taxon>
        <taxon>Pentatomoidea</taxon>
        <taxon>Pentatomidae</taxon>
        <taxon>Pentatominae</taxon>
        <taxon>Nezara</taxon>
    </lineage>
</organism>
<dbReference type="Gene3D" id="3.90.1150.170">
    <property type="match status" value="1"/>
</dbReference>
<evidence type="ECO:0000256" key="3">
    <source>
        <dbReference type="ARBA" id="ARBA00022793"/>
    </source>
</evidence>
<evidence type="ECO:0000256" key="5">
    <source>
        <dbReference type="ARBA" id="ARBA00023239"/>
    </source>
</evidence>
<keyword evidence="3" id="KW-0210">Decarboxylase</keyword>
<keyword evidence="5 7" id="KW-0456">Lyase</keyword>
<dbReference type="PROSITE" id="PS00392">
    <property type="entry name" value="DDC_GAD_HDC_YDC"/>
    <property type="match status" value="1"/>
</dbReference>
<comment type="similarity">
    <text evidence="2 7">Belongs to the group II decarboxylase family.</text>
</comment>
<protein>
    <recommendedName>
        <fullName evidence="10">Cysteine sulfinic acid decarboxylase</fullName>
    </recommendedName>
</protein>
<name>A0A9P0EAW5_NEZVI</name>
<dbReference type="AlphaFoldDB" id="A0A9P0EAW5"/>
<feature type="modified residue" description="N6-(pyridoxal phosphate)lysine" evidence="6">
    <location>
        <position position="284"/>
    </location>
</feature>
<proteinExistence type="inferred from homology"/>
<accession>A0A9P0EAW5</accession>
<dbReference type="GO" id="GO:0019752">
    <property type="term" value="P:carboxylic acid metabolic process"/>
    <property type="evidence" value="ECO:0007669"/>
    <property type="project" value="InterPro"/>
</dbReference>
<dbReference type="GO" id="GO:0030170">
    <property type="term" value="F:pyridoxal phosphate binding"/>
    <property type="evidence" value="ECO:0007669"/>
    <property type="project" value="InterPro"/>
</dbReference>
<sequence length="475" mass="53518">MESLKRVVAILEEEGVVEPVGPLLLFRQPQQLQAELDLSLGDAAKEDELWDCLKKITRHSVKTRHPGFLNQLYGGLDEYGLAGELLASALNTNQYTYEVAPSLTLCEMEVIKRALSLVGFNNGDGIFTPGGSISNMYGLVLARYKKYPEIKEKGIAGMPPFVIYTSQDAHYSMTKGSHWLGIGTDNVIKVKTDQRGRMLPSALEEAIELTLAQGKVPMAVNSTAGTTVLGAFDNFQEIADVCEKYGIWMHIDGCWGGSVVFSKKHSRLLKGIERADSFSWNPHKMLGAPLQCSMILVKEKGLLNAANRAGATYLFQQDKMYDVSFDSGDKSVQCGRKTDALKLWTLWKARGDSGLARAVDDTMHLSRYFLEKIRDRIGFKLVLEEFQCTNICFWYIPMRLRNKTEDQAWWEQVHAVAPKLKEKMVLDGCLMIGYQPLDHKNLRNFFRLVITCRPERDEAFIDSVIENIDRLGRDL</sequence>
<dbReference type="SUPFAM" id="SSF53383">
    <property type="entry name" value="PLP-dependent transferases"/>
    <property type="match status" value="1"/>
</dbReference>
<keyword evidence="9" id="KW-1185">Reference proteome</keyword>
<reference evidence="8" key="1">
    <citation type="submission" date="2022-01" db="EMBL/GenBank/DDBJ databases">
        <authorList>
            <person name="King R."/>
        </authorList>
    </citation>
    <scope>NUCLEOTIDE SEQUENCE</scope>
</reference>